<sequence>MHKNVFIRTSLLLATALFISACSDSNSESTNDEITPVLVKMTPVQALKNEQHFEFPAEVSAVKTVDMRFEVSGRLIEENLRAGNEVNKGDVLAKLDPEPFQRRVKEQETRFTQADRELKRVRQLIEKQLVPQSALDDAQTAFELAEIAVNNAKQDLAYTQISAPFKGQIAQRIVDNNSYVQAGEVIASIQDRSQVYFNIHVPERLFTLYASRDGAKVEGSILARPTDWVDLSYVEHSAQPDPVTQTYKVVFSKSADPSNLITPGARAKVKVHLDQEGSTDQLIIPYTALLAEQDDFFVWRYNQETKQVNKVAVSVVSVRGDYAGIEGELSEGEKVVSAGVSKMREGLRVAEYVAE</sequence>
<dbReference type="AlphaFoldDB" id="A0AAW8QZP6"/>
<organism evidence="5 6">
    <name type="scientific">Brumicola blandensis</name>
    <dbReference type="NCBI Taxonomy" id="3075611"/>
    <lineage>
        <taxon>Bacteria</taxon>
        <taxon>Pseudomonadati</taxon>
        <taxon>Pseudomonadota</taxon>
        <taxon>Gammaproteobacteria</taxon>
        <taxon>Alteromonadales</taxon>
        <taxon>Alteromonadaceae</taxon>
        <taxon>Brumicola</taxon>
    </lineage>
</organism>
<dbReference type="Gene3D" id="2.40.420.20">
    <property type="match status" value="1"/>
</dbReference>
<dbReference type="Pfam" id="PF25917">
    <property type="entry name" value="BSH_RND"/>
    <property type="match status" value="1"/>
</dbReference>
<evidence type="ECO:0000259" key="4">
    <source>
        <dbReference type="Pfam" id="PF25917"/>
    </source>
</evidence>
<dbReference type="InterPro" id="IPR006143">
    <property type="entry name" value="RND_pump_MFP"/>
</dbReference>
<evidence type="ECO:0000256" key="2">
    <source>
        <dbReference type="SAM" id="Coils"/>
    </source>
</evidence>
<feature type="signal peptide" evidence="3">
    <location>
        <begin position="1"/>
        <end position="21"/>
    </location>
</feature>
<name>A0AAW8QZP6_9ALTE</name>
<dbReference type="Gene3D" id="1.10.287.470">
    <property type="entry name" value="Helix hairpin bin"/>
    <property type="match status" value="1"/>
</dbReference>
<dbReference type="RefSeq" id="WP_311361251.1">
    <property type="nucleotide sequence ID" value="NZ_JAVRIE010000002.1"/>
</dbReference>
<protein>
    <submittedName>
        <fullName evidence="5">Efflux RND transporter periplasmic adaptor subunit</fullName>
    </submittedName>
</protein>
<feature type="coiled-coil region" evidence="2">
    <location>
        <begin position="104"/>
        <end position="155"/>
    </location>
</feature>
<feature type="chain" id="PRO_5043320060" evidence="3">
    <location>
        <begin position="22"/>
        <end position="355"/>
    </location>
</feature>
<evidence type="ECO:0000313" key="6">
    <source>
        <dbReference type="Proteomes" id="UP001249020"/>
    </source>
</evidence>
<keyword evidence="2" id="KW-0175">Coiled coil</keyword>
<reference evidence="5 6" key="1">
    <citation type="submission" date="2023-09" db="EMBL/GenBank/DDBJ databases">
        <authorList>
            <person name="Rey-Velasco X."/>
        </authorList>
    </citation>
    <scope>NUCLEOTIDE SEQUENCE [LARGE SCALE GENOMIC DNA]</scope>
    <source>
        <strain evidence="5 6">W409</strain>
    </source>
</reference>
<comment type="caution">
    <text evidence="5">The sequence shown here is derived from an EMBL/GenBank/DDBJ whole genome shotgun (WGS) entry which is preliminary data.</text>
</comment>
<evidence type="ECO:0000313" key="5">
    <source>
        <dbReference type="EMBL" id="MDT0582492.1"/>
    </source>
</evidence>
<dbReference type="InterPro" id="IPR058625">
    <property type="entry name" value="MdtA-like_BSH"/>
</dbReference>
<dbReference type="NCBIfam" id="TIGR01730">
    <property type="entry name" value="RND_mfp"/>
    <property type="match status" value="1"/>
</dbReference>
<accession>A0AAW8QZP6</accession>
<keyword evidence="6" id="KW-1185">Reference proteome</keyword>
<dbReference type="Proteomes" id="UP001249020">
    <property type="component" value="Unassembled WGS sequence"/>
</dbReference>
<evidence type="ECO:0000256" key="1">
    <source>
        <dbReference type="ARBA" id="ARBA00009477"/>
    </source>
</evidence>
<gene>
    <name evidence="5" type="ORF">RM544_08065</name>
</gene>
<dbReference type="EMBL" id="JAVRIE010000002">
    <property type="protein sequence ID" value="MDT0582492.1"/>
    <property type="molecule type" value="Genomic_DNA"/>
</dbReference>
<dbReference type="PANTHER" id="PTHR30469">
    <property type="entry name" value="MULTIDRUG RESISTANCE PROTEIN MDTA"/>
    <property type="match status" value="1"/>
</dbReference>
<dbReference type="PROSITE" id="PS51257">
    <property type="entry name" value="PROKAR_LIPOPROTEIN"/>
    <property type="match status" value="1"/>
</dbReference>
<keyword evidence="3" id="KW-0732">Signal</keyword>
<comment type="similarity">
    <text evidence="1">Belongs to the membrane fusion protein (MFP) (TC 8.A.1) family.</text>
</comment>
<dbReference type="GO" id="GO:0015562">
    <property type="term" value="F:efflux transmembrane transporter activity"/>
    <property type="evidence" value="ECO:0007669"/>
    <property type="project" value="TreeGrafter"/>
</dbReference>
<feature type="domain" description="Multidrug resistance protein MdtA-like barrel-sandwich hybrid" evidence="4">
    <location>
        <begin position="64"/>
        <end position="185"/>
    </location>
</feature>
<dbReference type="SUPFAM" id="SSF111369">
    <property type="entry name" value="HlyD-like secretion proteins"/>
    <property type="match status" value="1"/>
</dbReference>
<dbReference type="Gene3D" id="2.40.50.100">
    <property type="match status" value="1"/>
</dbReference>
<dbReference type="Gene3D" id="2.40.30.170">
    <property type="match status" value="1"/>
</dbReference>
<dbReference type="GO" id="GO:1990281">
    <property type="term" value="C:efflux pump complex"/>
    <property type="evidence" value="ECO:0007669"/>
    <property type="project" value="TreeGrafter"/>
</dbReference>
<proteinExistence type="inferred from homology"/>
<evidence type="ECO:0000256" key="3">
    <source>
        <dbReference type="SAM" id="SignalP"/>
    </source>
</evidence>
<dbReference type="PANTHER" id="PTHR30469:SF20">
    <property type="entry name" value="EFFLUX RND TRANSPORTER PERIPLASMIC ADAPTOR SUBUNIT"/>
    <property type="match status" value="1"/>
</dbReference>